<feature type="domain" description="Calcineurin-like phosphoesterase" evidence="1">
    <location>
        <begin position="26"/>
        <end position="168"/>
    </location>
</feature>
<sequence>MKLLLLSDKESPYLWDYYQPGRLSGYDLMLSCGDLNPKYLSFLVTMGRARLLYVHGNHDTGYERTPPEGCECIEDKLVEVNGLRILGLGGSARYSGGPHQYTERQMRWRLLRAELAVRLAGGVDIVLTHAPPRGFGDAEDYAHRGFEAFFPFLDRFKPAYLIHGHVHMNYGLNIPRKVQRGCTTIINAWERYVLEV</sequence>
<dbReference type="GO" id="GO:0016787">
    <property type="term" value="F:hydrolase activity"/>
    <property type="evidence" value="ECO:0007669"/>
    <property type="project" value="InterPro"/>
</dbReference>
<dbReference type="InterPro" id="IPR029052">
    <property type="entry name" value="Metallo-depent_PP-like"/>
</dbReference>
<dbReference type="PANTHER" id="PTHR12905:SF0">
    <property type="entry name" value="CALCINEURIN-LIKE PHOSPHOESTERASE DOMAIN-CONTAINING PROTEIN"/>
    <property type="match status" value="1"/>
</dbReference>
<evidence type="ECO:0000313" key="2">
    <source>
        <dbReference type="EMBL" id="HIR54898.1"/>
    </source>
</evidence>
<dbReference type="Pfam" id="PF00149">
    <property type="entry name" value="Metallophos"/>
    <property type="match status" value="1"/>
</dbReference>
<evidence type="ECO:0000313" key="3">
    <source>
        <dbReference type="Proteomes" id="UP000824238"/>
    </source>
</evidence>
<dbReference type="Proteomes" id="UP000824238">
    <property type="component" value="Unassembled WGS sequence"/>
</dbReference>
<gene>
    <name evidence="2" type="ORF">IAD36_04780</name>
</gene>
<comment type="caution">
    <text evidence="2">The sequence shown here is derived from an EMBL/GenBank/DDBJ whole genome shotgun (WGS) entry which is preliminary data.</text>
</comment>
<dbReference type="Gene3D" id="3.60.21.10">
    <property type="match status" value="1"/>
</dbReference>
<dbReference type="PANTHER" id="PTHR12905">
    <property type="entry name" value="METALLOPHOSPHOESTERASE"/>
    <property type="match status" value="1"/>
</dbReference>
<dbReference type="InterPro" id="IPR051693">
    <property type="entry name" value="UPF0046_metallophosphoest"/>
</dbReference>
<protein>
    <submittedName>
        <fullName evidence="2">Metallophosphoesterase</fullName>
    </submittedName>
</protein>
<dbReference type="InterPro" id="IPR004843">
    <property type="entry name" value="Calcineurin-like_PHP"/>
</dbReference>
<dbReference type="EMBL" id="DVHH01000119">
    <property type="protein sequence ID" value="HIR54898.1"/>
    <property type="molecule type" value="Genomic_DNA"/>
</dbReference>
<accession>A0A9D1DLB9</accession>
<name>A0A9D1DLB9_9FIRM</name>
<evidence type="ECO:0000259" key="1">
    <source>
        <dbReference type="Pfam" id="PF00149"/>
    </source>
</evidence>
<organism evidence="2 3">
    <name type="scientific">Candidatus Scatomorpha intestinigallinarum</name>
    <dbReference type="NCBI Taxonomy" id="2840923"/>
    <lineage>
        <taxon>Bacteria</taxon>
        <taxon>Bacillati</taxon>
        <taxon>Bacillota</taxon>
        <taxon>Clostridia</taxon>
        <taxon>Eubacteriales</taxon>
        <taxon>Candidatus Scatomorpha</taxon>
    </lineage>
</organism>
<proteinExistence type="predicted"/>
<reference evidence="2" key="1">
    <citation type="submission" date="2020-10" db="EMBL/GenBank/DDBJ databases">
        <authorList>
            <person name="Gilroy R."/>
        </authorList>
    </citation>
    <scope>NUCLEOTIDE SEQUENCE</scope>
    <source>
        <strain evidence="2">ChiGjej3B3-7149</strain>
    </source>
</reference>
<dbReference type="SUPFAM" id="SSF56300">
    <property type="entry name" value="Metallo-dependent phosphatases"/>
    <property type="match status" value="1"/>
</dbReference>
<dbReference type="AlphaFoldDB" id="A0A9D1DLB9"/>
<reference evidence="2" key="2">
    <citation type="journal article" date="2021" name="PeerJ">
        <title>Extensive microbial diversity within the chicken gut microbiome revealed by metagenomics and culture.</title>
        <authorList>
            <person name="Gilroy R."/>
            <person name="Ravi A."/>
            <person name="Getino M."/>
            <person name="Pursley I."/>
            <person name="Horton D.L."/>
            <person name="Alikhan N.F."/>
            <person name="Baker D."/>
            <person name="Gharbi K."/>
            <person name="Hall N."/>
            <person name="Watson M."/>
            <person name="Adriaenssens E.M."/>
            <person name="Foster-Nyarko E."/>
            <person name="Jarju S."/>
            <person name="Secka A."/>
            <person name="Antonio M."/>
            <person name="Oren A."/>
            <person name="Chaudhuri R.R."/>
            <person name="La Ragione R."/>
            <person name="Hildebrand F."/>
            <person name="Pallen M.J."/>
        </authorList>
    </citation>
    <scope>NUCLEOTIDE SEQUENCE</scope>
    <source>
        <strain evidence="2">ChiGjej3B3-7149</strain>
    </source>
</reference>